<evidence type="ECO:0000313" key="2">
    <source>
        <dbReference type="Proteomes" id="UP000235392"/>
    </source>
</evidence>
<accession>A0A2N5VJZ3</accession>
<proteinExistence type="predicted"/>
<evidence type="ECO:0000313" key="1">
    <source>
        <dbReference type="EMBL" id="PLW50302.1"/>
    </source>
</evidence>
<name>A0A2N5VJZ3_9BASI</name>
<organism evidence="1 2">
    <name type="scientific">Puccinia coronata f. sp. avenae</name>
    <dbReference type="NCBI Taxonomy" id="200324"/>
    <lineage>
        <taxon>Eukaryota</taxon>
        <taxon>Fungi</taxon>
        <taxon>Dikarya</taxon>
        <taxon>Basidiomycota</taxon>
        <taxon>Pucciniomycotina</taxon>
        <taxon>Pucciniomycetes</taxon>
        <taxon>Pucciniales</taxon>
        <taxon>Pucciniaceae</taxon>
        <taxon>Puccinia</taxon>
    </lineage>
</organism>
<comment type="caution">
    <text evidence="1">The sequence shown here is derived from an EMBL/GenBank/DDBJ whole genome shotgun (WGS) entry which is preliminary data.</text>
</comment>
<dbReference type="EMBL" id="PGCI01000011">
    <property type="protein sequence ID" value="PLW50302.1"/>
    <property type="molecule type" value="Genomic_DNA"/>
</dbReference>
<gene>
    <name evidence="1" type="ORF">PCASD_01664</name>
</gene>
<dbReference type="Proteomes" id="UP000235392">
    <property type="component" value="Unassembled WGS sequence"/>
</dbReference>
<sequence length="163" mass="18722">MSKVWIRGAGLEPYTEWPYWRFKTTFGHFGGPVPPYAVRDVIHTSHHPRQRSSHNPSQIANSGLDLNLASYAPPSSHPSHSTTPQQAQLLITLDDRFVPVIKRLPLDDRFVPVIKRLPLNDRFVPVIKRPPLDDRFVPVIKRLPLDDRFVPVIKRPPLDDRFG</sequence>
<protein>
    <submittedName>
        <fullName evidence="1">Uncharacterized protein</fullName>
    </submittedName>
</protein>
<dbReference type="AlphaFoldDB" id="A0A2N5VJZ3"/>
<reference evidence="1 2" key="1">
    <citation type="submission" date="2017-11" db="EMBL/GenBank/DDBJ databases">
        <title>De novo assembly and phasing of dikaryotic genomes from two isolates of Puccinia coronata f. sp. avenae, the causal agent of oat crown rust.</title>
        <authorList>
            <person name="Miller M.E."/>
            <person name="Zhang Y."/>
            <person name="Omidvar V."/>
            <person name="Sperschneider J."/>
            <person name="Schwessinger B."/>
            <person name="Raley C."/>
            <person name="Palmer J.M."/>
            <person name="Garnica D."/>
            <person name="Upadhyaya N."/>
            <person name="Rathjen J."/>
            <person name="Taylor J.M."/>
            <person name="Park R.F."/>
            <person name="Dodds P.N."/>
            <person name="Hirsch C.D."/>
            <person name="Kianian S.F."/>
            <person name="Figueroa M."/>
        </authorList>
    </citation>
    <scope>NUCLEOTIDE SEQUENCE [LARGE SCALE GENOMIC DNA]</scope>
    <source>
        <strain evidence="1">12SD80</strain>
    </source>
</reference>